<name>A0A2A2K8B6_9BILA</name>
<dbReference type="EMBL" id="LIAE01009340">
    <property type="protein sequence ID" value="PAV70194.1"/>
    <property type="molecule type" value="Genomic_DNA"/>
</dbReference>
<reference evidence="1 2" key="1">
    <citation type="journal article" date="2017" name="Curr. Biol.">
        <title>Genome architecture and evolution of a unichromosomal asexual nematode.</title>
        <authorList>
            <person name="Fradin H."/>
            <person name="Zegar C."/>
            <person name="Gutwein M."/>
            <person name="Lucas J."/>
            <person name="Kovtun M."/>
            <person name="Corcoran D."/>
            <person name="Baugh L.R."/>
            <person name="Kiontke K."/>
            <person name="Gunsalus K."/>
            <person name="Fitch D.H."/>
            <person name="Piano F."/>
        </authorList>
    </citation>
    <scope>NUCLEOTIDE SEQUENCE [LARGE SCALE GENOMIC DNA]</scope>
    <source>
        <strain evidence="1">PF1309</strain>
    </source>
</reference>
<accession>A0A2A2K8B6</accession>
<protein>
    <submittedName>
        <fullName evidence="1">Uncharacterized protein</fullName>
    </submittedName>
</protein>
<evidence type="ECO:0000313" key="1">
    <source>
        <dbReference type="EMBL" id="PAV70194.1"/>
    </source>
</evidence>
<proteinExistence type="predicted"/>
<sequence length="137" mass="14974">MLAHLLHVPADRLALAIGVGRQDQAVGGLRQIGDGFELLRLVRVILPLHREALVGIHRPVLRRQVADVAVGGEHPVIRAEVFFDGLRFGGRFDDDELHGGDYGPYVYARGWKAAGATVNRGMTPMWGSTGVEDKAWT</sequence>
<comment type="caution">
    <text evidence="1">The sequence shown here is derived from an EMBL/GenBank/DDBJ whole genome shotgun (WGS) entry which is preliminary data.</text>
</comment>
<organism evidence="1 2">
    <name type="scientific">Diploscapter pachys</name>
    <dbReference type="NCBI Taxonomy" id="2018661"/>
    <lineage>
        <taxon>Eukaryota</taxon>
        <taxon>Metazoa</taxon>
        <taxon>Ecdysozoa</taxon>
        <taxon>Nematoda</taxon>
        <taxon>Chromadorea</taxon>
        <taxon>Rhabditida</taxon>
        <taxon>Rhabditina</taxon>
        <taxon>Rhabditomorpha</taxon>
        <taxon>Rhabditoidea</taxon>
        <taxon>Rhabditidae</taxon>
        <taxon>Diploscapter</taxon>
    </lineage>
</organism>
<dbReference type="Proteomes" id="UP000218231">
    <property type="component" value="Unassembled WGS sequence"/>
</dbReference>
<gene>
    <name evidence="1" type="ORF">WR25_01198</name>
</gene>
<dbReference type="AlphaFoldDB" id="A0A2A2K8B6"/>
<evidence type="ECO:0000313" key="2">
    <source>
        <dbReference type="Proteomes" id="UP000218231"/>
    </source>
</evidence>
<keyword evidence="2" id="KW-1185">Reference proteome</keyword>